<reference evidence="2" key="1">
    <citation type="submission" date="2020-09" db="EMBL/GenBank/DDBJ databases">
        <title>Iningainema tapete sp. nov. (Scytonemataceae, Cyanobacteria) from greenhouses in central Florida (USA) produces two types of nodularin with biosynthetic potential for microcystin-LR and anabaenopeptins.</title>
        <authorList>
            <person name="Berthold D.E."/>
            <person name="Lefler F.W."/>
            <person name="Huang I.-S."/>
            <person name="Abdulla H."/>
            <person name="Zimba P.V."/>
            <person name="Laughinghouse H.D. IV."/>
        </authorList>
    </citation>
    <scope>NUCLEOTIDE SEQUENCE</scope>
    <source>
        <strain evidence="2">BLCCT55</strain>
    </source>
</reference>
<dbReference type="Proteomes" id="UP000629098">
    <property type="component" value="Unassembled WGS sequence"/>
</dbReference>
<comment type="caution">
    <text evidence="2">The sequence shown here is derived from an EMBL/GenBank/DDBJ whole genome shotgun (WGS) entry which is preliminary data.</text>
</comment>
<evidence type="ECO:0000313" key="2">
    <source>
        <dbReference type="EMBL" id="MBD2771172.1"/>
    </source>
</evidence>
<dbReference type="PANTHER" id="PTHR36180:SF2">
    <property type="entry name" value="BRO FAMILY PROTEIN"/>
    <property type="match status" value="1"/>
</dbReference>
<evidence type="ECO:0000259" key="1">
    <source>
        <dbReference type="PROSITE" id="PS51750"/>
    </source>
</evidence>
<organism evidence="2 3">
    <name type="scientific">Iningainema tapete BLCC-T55</name>
    <dbReference type="NCBI Taxonomy" id="2748662"/>
    <lineage>
        <taxon>Bacteria</taxon>
        <taxon>Bacillati</taxon>
        <taxon>Cyanobacteriota</taxon>
        <taxon>Cyanophyceae</taxon>
        <taxon>Nostocales</taxon>
        <taxon>Scytonemataceae</taxon>
        <taxon>Iningainema tapete</taxon>
    </lineage>
</organism>
<dbReference type="PANTHER" id="PTHR36180">
    <property type="entry name" value="DNA-BINDING PROTEIN-RELATED-RELATED"/>
    <property type="match status" value="1"/>
</dbReference>
<protein>
    <recommendedName>
        <fullName evidence="1">Bro-N domain-containing protein</fullName>
    </recommendedName>
</protein>
<dbReference type="SMART" id="SM01040">
    <property type="entry name" value="Bro-N"/>
    <property type="match status" value="1"/>
</dbReference>
<dbReference type="EMBL" id="JACXAE010000013">
    <property type="protein sequence ID" value="MBD2771172.1"/>
    <property type="molecule type" value="Genomic_DNA"/>
</dbReference>
<accession>A0A8J6XJ26</accession>
<proteinExistence type="predicted"/>
<dbReference type="PROSITE" id="PS51750">
    <property type="entry name" value="BRO_N"/>
    <property type="match status" value="1"/>
</dbReference>
<evidence type="ECO:0000313" key="3">
    <source>
        <dbReference type="Proteomes" id="UP000629098"/>
    </source>
</evidence>
<dbReference type="AlphaFoldDB" id="A0A8J6XJ26"/>
<dbReference type="RefSeq" id="WP_190825584.1">
    <property type="nucleotide sequence ID" value="NZ_CAWPPI010000013.1"/>
</dbReference>
<dbReference type="InterPro" id="IPR003497">
    <property type="entry name" value="BRO_N_domain"/>
</dbReference>
<gene>
    <name evidence="2" type="ORF">ICL16_03290</name>
</gene>
<name>A0A8J6XJ26_9CYAN</name>
<sequence>MSNLTVFQFESQEVRFVGSADDPWWVASDVCAILGIVVSLAVNGRERKTKDGSVYHDGGLDEDEKGVAIVNTPGGDQEMLVVNEPGLYRLIFKSRKPVARRFQRWVYHEVLPAIRKTGSFAIAEPQKEIQPQEQPQLALPPATPTPQEISDVIDLMLGNTDLHPNLKAGVKGNAIAKLHPQLRTVIEEAKALLPVSIESNLVRPTVLANKLTESTGEKWSAVRVNKVLIEQGFQIKNPDGKNPDYLPTEKGKEHSEIVVDTAKGHGKTIQSLQWHLTVLEALEMNDC</sequence>
<dbReference type="Pfam" id="PF02498">
    <property type="entry name" value="Bro-N"/>
    <property type="match status" value="1"/>
</dbReference>
<feature type="domain" description="Bro-N" evidence="1">
    <location>
        <begin position="1"/>
        <end position="118"/>
    </location>
</feature>
<keyword evidence="3" id="KW-1185">Reference proteome</keyword>